<sequence length="27" mass="3225">MKFRKILKSMWANYCNTFKDVPPGAMF</sequence>
<evidence type="ECO:0000313" key="2">
    <source>
        <dbReference type="EMBL" id="MEX9251229.1"/>
    </source>
</evidence>
<dbReference type="RefSeq" id="WP_148381824.1">
    <property type="nucleotide sequence ID" value="NZ_CABKVX010000013.1"/>
</dbReference>
<name>A0AAE4IV07_9ENTR</name>
<organism evidence="1 3">
    <name type="scientific">Pseudenterobacter timonensis</name>
    <dbReference type="NCBI Taxonomy" id="1755099"/>
    <lineage>
        <taxon>Bacteria</taxon>
        <taxon>Pseudomonadati</taxon>
        <taxon>Pseudomonadota</taxon>
        <taxon>Gammaproteobacteria</taxon>
        <taxon>Enterobacterales</taxon>
        <taxon>Enterobacteriaceae</taxon>
        <taxon>Pseudenterobacter</taxon>
    </lineage>
</organism>
<keyword evidence="4" id="KW-1185">Reference proteome</keyword>
<evidence type="ECO:0000313" key="3">
    <source>
        <dbReference type="Proteomes" id="UP001248822"/>
    </source>
</evidence>
<accession>A0AAE4IV07</accession>
<dbReference type="NCBIfam" id="NF033642">
    <property type="entry name" value="stress_AzuC"/>
    <property type="match status" value="1"/>
</dbReference>
<reference evidence="1" key="1">
    <citation type="submission" date="2022-12" db="EMBL/GenBank/DDBJ databases">
        <title>NDM-1 containing novel ST 2018 Pseudenterobacter timonensis.</title>
        <authorList>
            <person name="Halder G."/>
            <person name="Mandal S."/>
            <person name="Dutta S."/>
        </authorList>
    </citation>
    <scope>NUCLEOTIDE SEQUENCE</scope>
    <source>
        <strain evidence="1">CNCI147</strain>
    </source>
</reference>
<dbReference type="AlphaFoldDB" id="A0AAE4IV07"/>
<reference evidence="2 4" key="2">
    <citation type="submission" date="2024-03" db="EMBL/GenBank/DDBJ databases">
        <title>Role of Flies in the Dissemination of Carbapenem-Resistant Enterobacteriaceae (CRE): An Epidemiological and Genomic Study in China.</title>
        <authorList>
            <person name="Chen K."/>
            <person name="Zhang R."/>
            <person name="Chen S."/>
        </authorList>
    </citation>
    <scope>NUCLEOTIDE SEQUENCE [LARGE SCALE GENOMIC DNA]</scope>
    <source>
        <strain evidence="2">Fly-313</strain>
        <strain evidence="4">fly-313</strain>
    </source>
</reference>
<evidence type="ECO:0000313" key="1">
    <source>
        <dbReference type="EMBL" id="MDR9888971.1"/>
    </source>
</evidence>
<evidence type="ECO:0000313" key="4">
    <source>
        <dbReference type="Proteomes" id="UP001561463"/>
    </source>
</evidence>
<gene>
    <name evidence="1" type="primary">azuC</name>
    <name evidence="2" type="ORF">AB7Z85_01685</name>
    <name evidence="1" type="ORF">O7047_01810</name>
</gene>
<comment type="caution">
    <text evidence="1">The sequence shown here is derived from an EMBL/GenBank/DDBJ whole genome shotgun (WGS) entry which is preliminary data.</text>
</comment>
<dbReference type="Proteomes" id="UP001248822">
    <property type="component" value="Unassembled WGS sequence"/>
</dbReference>
<dbReference type="InterPro" id="IPR049862">
    <property type="entry name" value="AzuC"/>
</dbReference>
<dbReference type="Proteomes" id="UP001561463">
    <property type="component" value="Unassembled WGS sequence"/>
</dbReference>
<dbReference type="EMBL" id="JBFZPZ010000001">
    <property type="protein sequence ID" value="MEX9251229.1"/>
    <property type="molecule type" value="Genomic_DNA"/>
</dbReference>
<proteinExistence type="predicted"/>
<protein>
    <submittedName>
        <fullName evidence="1">Stress response protein AzuC</fullName>
    </submittedName>
</protein>
<dbReference type="EMBL" id="JAQGEC010000001">
    <property type="protein sequence ID" value="MDR9888971.1"/>
    <property type="molecule type" value="Genomic_DNA"/>
</dbReference>